<gene>
    <name evidence="1" type="ORF">PMAYCL1PPCAC_25337</name>
</gene>
<reference evidence="2" key="1">
    <citation type="submission" date="2022-10" db="EMBL/GenBank/DDBJ databases">
        <title>Genome assembly of Pristionchus species.</title>
        <authorList>
            <person name="Yoshida K."/>
            <person name="Sommer R.J."/>
        </authorList>
    </citation>
    <scope>NUCLEOTIDE SEQUENCE [LARGE SCALE GENOMIC DNA]</scope>
    <source>
        <strain evidence="2">RS5460</strain>
    </source>
</reference>
<protein>
    <submittedName>
        <fullName evidence="1">Uncharacterized protein</fullName>
    </submittedName>
</protein>
<organism evidence="1 2">
    <name type="scientific">Pristionchus mayeri</name>
    <dbReference type="NCBI Taxonomy" id="1317129"/>
    <lineage>
        <taxon>Eukaryota</taxon>
        <taxon>Metazoa</taxon>
        <taxon>Ecdysozoa</taxon>
        <taxon>Nematoda</taxon>
        <taxon>Chromadorea</taxon>
        <taxon>Rhabditida</taxon>
        <taxon>Rhabditina</taxon>
        <taxon>Diplogasteromorpha</taxon>
        <taxon>Diplogasteroidea</taxon>
        <taxon>Neodiplogasteridae</taxon>
        <taxon>Pristionchus</taxon>
    </lineage>
</organism>
<evidence type="ECO:0000313" key="1">
    <source>
        <dbReference type="EMBL" id="GMR55142.1"/>
    </source>
</evidence>
<sequence length="203" mass="23588">MHFASCSVPSTERMRFNALTFREVLKSKPWALKFDQCGSIADRQFLENLALQIPNPDLATRRCTEQVLIQVDQDFGEILAKFSTLEMDYLLIDPANIMIPLQSRLKQNIPGDWEFLVTRELSRAEIEAALDSDIEMKPDTMREVRGHTTHQWPIPAALKWKGTKWAADYRFCRAALTGNFNWNMPNSPWMFTATFYEGVIRYY</sequence>
<evidence type="ECO:0000313" key="2">
    <source>
        <dbReference type="Proteomes" id="UP001328107"/>
    </source>
</evidence>
<dbReference type="EMBL" id="BTRK01000005">
    <property type="protein sequence ID" value="GMR55142.1"/>
    <property type="molecule type" value="Genomic_DNA"/>
</dbReference>
<proteinExistence type="predicted"/>
<keyword evidence="2" id="KW-1185">Reference proteome</keyword>
<dbReference type="Proteomes" id="UP001328107">
    <property type="component" value="Unassembled WGS sequence"/>
</dbReference>
<name>A0AAN5D305_9BILA</name>
<dbReference type="AlphaFoldDB" id="A0AAN5D305"/>
<comment type="caution">
    <text evidence="1">The sequence shown here is derived from an EMBL/GenBank/DDBJ whole genome shotgun (WGS) entry which is preliminary data.</text>
</comment>
<accession>A0AAN5D305</accession>